<dbReference type="AlphaFoldDB" id="A0AAD8YID3"/>
<reference evidence="2" key="1">
    <citation type="submission" date="2023-06" db="EMBL/GenBank/DDBJ databases">
        <title>Survivors Of The Sea: Transcriptome response of Skeletonema marinoi to long-term dormancy.</title>
        <authorList>
            <person name="Pinder M.I.M."/>
            <person name="Kourtchenko O."/>
            <person name="Robertson E.K."/>
            <person name="Larsson T."/>
            <person name="Maumus F."/>
            <person name="Osuna-Cruz C.M."/>
            <person name="Vancaester E."/>
            <person name="Stenow R."/>
            <person name="Vandepoele K."/>
            <person name="Ploug H."/>
            <person name="Bruchert V."/>
            <person name="Godhe A."/>
            <person name="Topel M."/>
        </authorList>
    </citation>
    <scope>NUCLEOTIDE SEQUENCE</scope>
    <source>
        <strain evidence="2">R05AC</strain>
    </source>
</reference>
<evidence type="ECO:0000256" key="1">
    <source>
        <dbReference type="SAM" id="MobiDB-lite"/>
    </source>
</evidence>
<gene>
    <name evidence="2" type="ORF">QTG54_002455</name>
</gene>
<feature type="region of interest" description="Disordered" evidence="1">
    <location>
        <begin position="1"/>
        <end position="42"/>
    </location>
</feature>
<comment type="caution">
    <text evidence="2">The sequence shown here is derived from an EMBL/GenBank/DDBJ whole genome shotgun (WGS) entry which is preliminary data.</text>
</comment>
<evidence type="ECO:0000313" key="2">
    <source>
        <dbReference type="EMBL" id="KAK1747111.1"/>
    </source>
</evidence>
<dbReference type="Proteomes" id="UP001224775">
    <property type="component" value="Unassembled WGS sequence"/>
</dbReference>
<proteinExistence type="predicted"/>
<evidence type="ECO:0000313" key="3">
    <source>
        <dbReference type="Proteomes" id="UP001224775"/>
    </source>
</evidence>
<organism evidence="2 3">
    <name type="scientific">Skeletonema marinoi</name>
    <dbReference type="NCBI Taxonomy" id="267567"/>
    <lineage>
        <taxon>Eukaryota</taxon>
        <taxon>Sar</taxon>
        <taxon>Stramenopiles</taxon>
        <taxon>Ochrophyta</taxon>
        <taxon>Bacillariophyta</taxon>
        <taxon>Coscinodiscophyceae</taxon>
        <taxon>Thalassiosirophycidae</taxon>
        <taxon>Thalassiosirales</taxon>
        <taxon>Skeletonemataceae</taxon>
        <taxon>Skeletonema</taxon>
        <taxon>Skeletonema marinoi-dohrnii complex</taxon>
    </lineage>
</organism>
<feature type="compositionally biased region" description="Basic and acidic residues" evidence="1">
    <location>
        <begin position="11"/>
        <end position="34"/>
    </location>
</feature>
<accession>A0AAD8YID3</accession>
<sequence>MEQSSNYAATKDVENKQKKEECAVGMEGRKHATTKDVQITLR</sequence>
<name>A0AAD8YID3_9STRA</name>
<keyword evidence="3" id="KW-1185">Reference proteome</keyword>
<protein>
    <submittedName>
        <fullName evidence="2">Uncharacterized protein</fullName>
    </submittedName>
</protein>
<dbReference type="EMBL" id="JATAAI010000003">
    <property type="protein sequence ID" value="KAK1747111.1"/>
    <property type="molecule type" value="Genomic_DNA"/>
</dbReference>